<dbReference type="CDD" id="cd09025">
    <property type="entry name" value="Aldose_epim_Slr1438"/>
    <property type="match status" value="1"/>
</dbReference>
<accession>A0A6J4P1C7</accession>
<proteinExistence type="predicted"/>
<dbReference type="Pfam" id="PF01263">
    <property type="entry name" value="Aldose_epim"/>
    <property type="match status" value="1"/>
</dbReference>
<reference evidence="1" key="1">
    <citation type="submission" date="2020-02" db="EMBL/GenBank/DDBJ databases">
        <authorList>
            <person name="Meier V. D."/>
        </authorList>
    </citation>
    <scope>NUCLEOTIDE SEQUENCE</scope>
    <source>
        <strain evidence="1">AVDCRST_MAG84</strain>
    </source>
</reference>
<dbReference type="InterPro" id="IPR011013">
    <property type="entry name" value="Gal_mutarotase_sf_dom"/>
</dbReference>
<dbReference type="Gene3D" id="2.70.98.10">
    <property type="match status" value="1"/>
</dbReference>
<sequence>MINDLLPMTNVFAIALKQKQYKTYILSDETANSALEVVPERGGIATSWLVEGKEIFYLDAERFANPDLTVRGGIPILFPICSNLPENTYTHKGVQRKLKQHGFARDLPWTIGEQVTEGCAALTLILDSSDKTLAVYPFDFQLAFTYQIKGNSLEIFQRYTNLSDEPMPFSSGLHPYFLATDKSKLRFEIPGMQYRDQNTHQKGYFTGVFDPTLDEIDVSFDELTGLAATVTDAASGLRLTLSYNSSYGKLVFWMVKGKDFYCLEPWTAPRNALNTGEHLIYLKPGATCQMVVRMTANFF</sequence>
<dbReference type="GO" id="GO:0005975">
    <property type="term" value="P:carbohydrate metabolic process"/>
    <property type="evidence" value="ECO:0007669"/>
    <property type="project" value="InterPro"/>
</dbReference>
<dbReference type="GO" id="GO:0030246">
    <property type="term" value="F:carbohydrate binding"/>
    <property type="evidence" value="ECO:0007669"/>
    <property type="project" value="InterPro"/>
</dbReference>
<dbReference type="PANTHER" id="PTHR11122:SF13">
    <property type="entry name" value="GLUCOSE-6-PHOSPHATE 1-EPIMERASE"/>
    <property type="match status" value="1"/>
</dbReference>
<dbReference type="AlphaFoldDB" id="A0A6J4P1C7"/>
<organism evidence="1">
    <name type="scientific">uncultured Microcoleus sp</name>
    <dbReference type="NCBI Taxonomy" id="259945"/>
    <lineage>
        <taxon>Bacteria</taxon>
        <taxon>Bacillati</taxon>
        <taxon>Cyanobacteriota</taxon>
        <taxon>Cyanophyceae</taxon>
        <taxon>Oscillatoriophycideae</taxon>
        <taxon>Oscillatoriales</taxon>
        <taxon>Microcoleaceae</taxon>
        <taxon>Microcoleus</taxon>
        <taxon>environmental samples</taxon>
    </lineage>
</organism>
<name>A0A6J4P1C7_9CYAN</name>
<gene>
    <name evidence="1" type="ORF">AVDCRST_MAG84-6243</name>
</gene>
<dbReference type="EMBL" id="CADCTZ010001523">
    <property type="protein sequence ID" value="CAA9403147.1"/>
    <property type="molecule type" value="Genomic_DNA"/>
</dbReference>
<dbReference type="PANTHER" id="PTHR11122">
    <property type="entry name" value="APOSPORY-ASSOCIATED PROTEIN C-RELATED"/>
    <property type="match status" value="1"/>
</dbReference>
<dbReference type="InterPro" id="IPR008183">
    <property type="entry name" value="Aldose_1/G6P_1-epimerase"/>
</dbReference>
<evidence type="ECO:0000313" key="1">
    <source>
        <dbReference type="EMBL" id="CAA9403147.1"/>
    </source>
</evidence>
<protein>
    <submittedName>
        <fullName evidence="1">Aldose 1-epimerase</fullName>
    </submittedName>
</protein>
<dbReference type="InterPro" id="IPR014718">
    <property type="entry name" value="GH-type_carb-bd"/>
</dbReference>
<dbReference type="SUPFAM" id="SSF74650">
    <property type="entry name" value="Galactose mutarotase-like"/>
    <property type="match status" value="1"/>
</dbReference>
<dbReference type="GO" id="GO:0016853">
    <property type="term" value="F:isomerase activity"/>
    <property type="evidence" value="ECO:0007669"/>
    <property type="project" value="InterPro"/>
</dbReference>